<dbReference type="InterPro" id="IPR012349">
    <property type="entry name" value="Split_barrel_FMN-bd"/>
</dbReference>
<evidence type="ECO:0000256" key="5">
    <source>
        <dbReference type="SAM" id="MobiDB-lite"/>
    </source>
</evidence>
<dbReference type="AlphaFoldDB" id="A0A5E5A1Z9"/>
<protein>
    <recommendedName>
        <fullName evidence="4">Flagellar brake protein YcgR</fullName>
    </recommendedName>
    <alternativeName>
        <fullName evidence="4">Cyclic di-GMP binding protein YcgR</fullName>
    </alternativeName>
</protein>
<evidence type="ECO:0000259" key="6">
    <source>
        <dbReference type="Pfam" id="PF07238"/>
    </source>
</evidence>
<feature type="compositionally biased region" description="Polar residues" evidence="5">
    <location>
        <begin position="19"/>
        <end position="33"/>
    </location>
</feature>
<evidence type="ECO:0000313" key="9">
    <source>
        <dbReference type="Proteomes" id="UP000414136"/>
    </source>
</evidence>
<dbReference type="InterPro" id="IPR023787">
    <property type="entry name" value="T3SS_YcgR"/>
</dbReference>
<dbReference type="GO" id="GO:0071945">
    <property type="term" value="P:regulation of bacterial-type flagellum-dependent cell motility by regulation of motor speed"/>
    <property type="evidence" value="ECO:0007669"/>
    <property type="project" value="UniProtKB-UniRule"/>
</dbReference>
<evidence type="ECO:0000313" key="8">
    <source>
        <dbReference type="EMBL" id="VVE66782.1"/>
    </source>
</evidence>
<dbReference type="InterPro" id="IPR009926">
    <property type="entry name" value="T3SS_YcgR_PilZN"/>
</dbReference>
<gene>
    <name evidence="4" type="primary">ycgR</name>
    <name evidence="8" type="ORF">PCA31118_02351</name>
</gene>
<organism evidence="8 9">
    <name type="scientific">Pandoraea captiosa</name>
    <dbReference type="NCBI Taxonomy" id="2508302"/>
    <lineage>
        <taxon>Bacteria</taxon>
        <taxon>Pseudomonadati</taxon>
        <taxon>Pseudomonadota</taxon>
        <taxon>Betaproteobacteria</taxon>
        <taxon>Burkholderiales</taxon>
        <taxon>Burkholderiaceae</taxon>
        <taxon>Pandoraea</taxon>
    </lineage>
</organism>
<evidence type="ECO:0000256" key="1">
    <source>
        <dbReference type="ARBA" id="ARBA00022636"/>
    </source>
</evidence>
<dbReference type="OrthoDB" id="5572581at2"/>
<keyword evidence="1 4" id="KW-0973">c-di-GMP</keyword>
<dbReference type="InterPro" id="IPR009875">
    <property type="entry name" value="PilZ_domain"/>
</dbReference>
<keyword evidence="8" id="KW-0969">Cilium</keyword>
<sequence>MARRNGFITYGSCARAARTGTNRRSGMETTEPQVTPAPTDEESQLHDTYRISNPLEIGGVLRHLATRGDFMTVYFANGQRQLVTRLLKVEPQARGFYFDWGGIETENRALLANKRALFVGVPEGIQVHFPIGDVEEREYEGYPAFYSSYPETLVRLQRRDYFRVKTPILDPYQCTVKFPDETPMRLAVFDLSLGGVGLRTKAEAAAEIPKGSMLMQVDMELRDYGTVQVDLEVCAVRAVPLAKDIEYHIGCRFIALSRTAESRLQKLITQLELNRKAFARG</sequence>
<dbReference type="Pfam" id="PF07317">
    <property type="entry name" value="PilZN"/>
    <property type="match status" value="1"/>
</dbReference>
<proteinExistence type="inferred from homology"/>
<keyword evidence="8" id="KW-0966">Cell projection</keyword>
<keyword evidence="8" id="KW-0282">Flagellum</keyword>
<dbReference type="EMBL" id="CABPSQ010000003">
    <property type="protein sequence ID" value="VVE66782.1"/>
    <property type="molecule type" value="Genomic_DNA"/>
</dbReference>
<comment type="function">
    <text evidence="4">Acts as a flagellar brake, regulating swimming and swarming in a bis-(3'-5') cyclic diguanylic acid (c-di-GMP)-dependent manner. Binds 1 c-di-GMP dimer per subunit. Increasing levels of c-di-GMP lead to decreased motility.</text>
</comment>
<evidence type="ECO:0000256" key="2">
    <source>
        <dbReference type="ARBA" id="ARBA00022741"/>
    </source>
</evidence>
<evidence type="ECO:0000256" key="4">
    <source>
        <dbReference type="HAMAP-Rule" id="MF_01457"/>
    </source>
</evidence>
<dbReference type="HAMAP" id="MF_01457">
    <property type="entry name" value="YcgR"/>
    <property type="match status" value="1"/>
</dbReference>
<feature type="domain" description="PilZ" evidence="6">
    <location>
        <begin position="157"/>
        <end position="269"/>
    </location>
</feature>
<evidence type="ECO:0000259" key="7">
    <source>
        <dbReference type="Pfam" id="PF07317"/>
    </source>
</evidence>
<keyword evidence="2 4" id="KW-0547">Nucleotide-binding</keyword>
<evidence type="ECO:0000256" key="3">
    <source>
        <dbReference type="ARBA" id="ARBA00023143"/>
    </source>
</evidence>
<keyword evidence="3 4" id="KW-0975">Bacterial flagellum</keyword>
<reference evidence="8 9" key="1">
    <citation type="submission" date="2019-08" db="EMBL/GenBank/DDBJ databases">
        <authorList>
            <person name="Peeters C."/>
        </authorList>
    </citation>
    <scope>NUCLEOTIDE SEQUENCE [LARGE SCALE GENOMIC DNA]</scope>
    <source>
        <strain evidence="8 9">LMG 31118</strain>
    </source>
</reference>
<comment type="subcellular location">
    <subcellularLocation>
        <location evidence="4">Bacterial flagellum basal body</location>
    </subcellularLocation>
</comment>
<dbReference type="GO" id="GO:0009425">
    <property type="term" value="C:bacterial-type flagellum basal body"/>
    <property type="evidence" value="ECO:0007669"/>
    <property type="project" value="UniProtKB-SubCell"/>
</dbReference>
<feature type="region of interest" description="Disordered" evidence="5">
    <location>
        <begin position="18"/>
        <end position="44"/>
    </location>
</feature>
<dbReference type="Pfam" id="PF07238">
    <property type="entry name" value="PilZ"/>
    <property type="match status" value="1"/>
</dbReference>
<dbReference type="Proteomes" id="UP000414136">
    <property type="component" value="Unassembled WGS sequence"/>
</dbReference>
<keyword evidence="9" id="KW-1185">Reference proteome</keyword>
<dbReference type="GO" id="GO:0071973">
    <property type="term" value="P:bacterial-type flagellum-dependent cell motility"/>
    <property type="evidence" value="ECO:0007669"/>
    <property type="project" value="UniProtKB-UniRule"/>
</dbReference>
<comment type="subunit">
    <text evidence="4">Monomer. Interacts with the flagellar basal bodies.</text>
</comment>
<feature type="domain" description="Type III secretion system flagellar brake protein YcgR PilZN" evidence="7">
    <location>
        <begin position="49"/>
        <end position="155"/>
    </location>
</feature>
<dbReference type="SUPFAM" id="SSF141371">
    <property type="entry name" value="PilZ domain-like"/>
    <property type="match status" value="1"/>
</dbReference>
<accession>A0A5E5A1Z9</accession>
<dbReference type="GO" id="GO:0035438">
    <property type="term" value="F:cyclic-di-GMP binding"/>
    <property type="evidence" value="ECO:0007669"/>
    <property type="project" value="UniProtKB-UniRule"/>
</dbReference>
<name>A0A5E5A1Z9_9BURK</name>
<dbReference type="Gene3D" id="2.30.110.10">
    <property type="entry name" value="Electron Transport, Fmn-binding Protein, Chain A"/>
    <property type="match status" value="1"/>
</dbReference>
<comment type="similarity">
    <text evidence="4">Belongs to the YcgR family.</text>
</comment>
<dbReference type="Gene3D" id="2.40.10.220">
    <property type="entry name" value="predicted glycosyltransferase like domains"/>
    <property type="match status" value="1"/>
</dbReference>